<keyword evidence="2 5" id="KW-0812">Transmembrane</keyword>
<comment type="caution">
    <text evidence="7">The sequence shown here is derived from an EMBL/GenBank/DDBJ whole genome shotgun (WGS) entry which is preliminary data.</text>
</comment>
<dbReference type="GO" id="GO:0008519">
    <property type="term" value="F:ammonium channel activity"/>
    <property type="evidence" value="ECO:0007669"/>
    <property type="project" value="InterPro"/>
</dbReference>
<protein>
    <submittedName>
        <fullName evidence="7">Putative ammonia channel</fullName>
    </submittedName>
</protein>
<keyword evidence="3 5" id="KW-1133">Transmembrane helix</keyword>
<feature type="transmembrane region" description="Helical" evidence="5">
    <location>
        <begin position="285"/>
        <end position="303"/>
    </location>
</feature>
<dbReference type="PROSITE" id="PS50097">
    <property type="entry name" value="BTB"/>
    <property type="match status" value="1"/>
</dbReference>
<dbReference type="Pfam" id="PF00909">
    <property type="entry name" value="Ammonium_transp"/>
    <property type="match status" value="1"/>
</dbReference>
<dbReference type="InterPro" id="IPR051481">
    <property type="entry name" value="BTB-POZ/Galectin-3-binding"/>
</dbReference>
<dbReference type="InterPro" id="IPR024041">
    <property type="entry name" value="NH4_transpt_AmtB-like_dom"/>
</dbReference>
<keyword evidence="4 5" id="KW-0472">Membrane</keyword>
<dbReference type="CDD" id="cd18186">
    <property type="entry name" value="BTB_POZ_ZBTB_KLHL-like"/>
    <property type="match status" value="1"/>
</dbReference>
<dbReference type="PANTHER" id="PTHR24410:SF23">
    <property type="entry name" value="BTB DOMAIN-CONTAINING PROTEIN-RELATED"/>
    <property type="match status" value="1"/>
</dbReference>
<proteinExistence type="predicted"/>
<evidence type="ECO:0000313" key="7">
    <source>
        <dbReference type="EMBL" id="OLP99043.1"/>
    </source>
</evidence>
<name>A0A1Q9DV31_SYMMI</name>
<dbReference type="InterPro" id="IPR000210">
    <property type="entry name" value="BTB/POZ_dom"/>
</dbReference>
<dbReference type="OrthoDB" id="534912at2759"/>
<dbReference type="Gene3D" id="3.30.710.10">
    <property type="entry name" value="Potassium Channel Kv1.1, Chain A"/>
    <property type="match status" value="1"/>
</dbReference>
<evidence type="ECO:0000256" key="4">
    <source>
        <dbReference type="ARBA" id="ARBA00023136"/>
    </source>
</evidence>
<dbReference type="Pfam" id="PF00651">
    <property type="entry name" value="BTB"/>
    <property type="match status" value="1"/>
</dbReference>
<comment type="subcellular location">
    <subcellularLocation>
        <location evidence="1">Membrane</location>
        <topology evidence="1">Multi-pass membrane protein</topology>
    </subcellularLocation>
</comment>
<dbReference type="InterPro" id="IPR029020">
    <property type="entry name" value="Ammonium/urea_transptr"/>
</dbReference>
<evidence type="ECO:0000256" key="3">
    <source>
        <dbReference type="ARBA" id="ARBA00022989"/>
    </source>
</evidence>
<dbReference type="PANTHER" id="PTHR24410">
    <property type="entry name" value="HL07962P-RELATED"/>
    <property type="match status" value="1"/>
</dbReference>
<accession>A0A1Q9DV31</accession>
<evidence type="ECO:0000313" key="8">
    <source>
        <dbReference type="Proteomes" id="UP000186817"/>
    </source>
</evidence>
<sequence length="306" mass="33997">MAAGQRKRKLTASFLEIPEEKDTLKRSWRTGEHSDWTLTVGDQEYKVHKVIVATGERASAFLAAAFRKEDSTDQLALAPREGEAIMPLTERLLPKQCWAHFEAVLDFIYSEKLEIKANSWGPLVKMADVLQMGTLYTKCIEEGNSFLSSEEAEKHAPRLAIDAVELQLGGNLQDEVIQIAVDLMATCFKGLKTKDLVMQPVEAIAQTAERSRAWMKTKLGMAAIERLTKSLLCRQQLRTMVAIELSEDLVSAGAVAWMLTSTALVFIMTTGLSLFYGGLVRDTNIINTMMMSFVSMGIVTVLLDDV</sequence>
<dbReference type="SMART" id="SM00225">
    <property type="entry name" value="BTB"/>
    <property type="match status" value="1"/>
</dbReference>
<dbReference type="EMBL" id="LSRX01000376">
    <property type="protein sequence ID" value="OLP99043.1"/>
    <property type="molecule type" value="Genomic_DNA"/>
</dbReference>
<dbReference type="AlphaFoldDB" id="A0A1Q9DV31"/>
<dbReference type="Proteomes" id="UP000186817">
    <property type="component" value="Unassembled WGS sequence"/>
</dbReference>
<feature type="transmembrane region" description="Helical" evidence="5">
    <location>
        <begin position="255"/>
        <end position="279"/>
    </location>
</feature>
<dbReference type="GO" id="GO:0016020">
    <property type="term" value="C:membrane"/>
    <property type="evidence" value="ECO:0007669"/>
    <property type="project" value="UniProtKB-SubCell"/>
</dbReference>
<evidence type="ECO:0000256" key="1">
    <source>
        <dbReference type="ARBA" id="ARBA00004141"/>
    </source>
</evidence>
<dbReference type="InterPro" id="IPR011333">
    <property type="entry name" value="SKP1/BTB/POZ_sf"/>
</dbReference>
<dbReference type="SUPFAM" id="SSF111352">
    <property type="entry name" value="Ammonium transporter"/>
    <property type="match status" value="1"/>
</dbReference>
<evidence type="ECO:0000259" key="6">
    <source>
        <dbReference type="PROSITE" id="PS50097"/>
    </source>
</evidence>
<gene>
    <name evidence="7" type="primary">amt</name>
    <name evidence="7" type="ORF">AK812_SmicGene18442</name>
</gene>
<reference evidence="7 8" key="1">
    <citation type="submission" date="2016-02" db="EMBL/GenBank/DDBJ databases">
        <title>Genome analysis of coral dinoflagellate symbionts highlights evolutionary adaptations to a symbiotic lifestyle.</title>
        <authorList>
            <person name="Aranda M."/>
            <person name="Li Y."/>
            <person name="Liew Y.J."/>
            <person name="Baumgarten S."/>
            <person name="Simakov O."/>
            <person name="Wilson M."/>
            <person name="Piel J."/>
            <person name="Ashoor H."/>
            <person name="Bougouffa S."/>
            <person name="Bajic V.B."/>
            <person name="Ryu T."/>
            <person name="Ravasi T."/>
            <person name="Bayer T."/>
            <person name="Micklem G."/>
            <person name="Kim H."/>
            <person name="Bhak J."/>
            <person name="Lajeunesse T.C."/>
            <person name="Voolstra C.R."/>
        </authorList>
    </citation>
    <scope>NUCLEOTIDE SEQUENCE [LARGE SCALE GENOMIC DNA]</scope>
    <source>
        <strain evidence="7 8">CCMP2467</strain>
    </source>
</reference>
<evidence type="ECO:0000256" key="2">
    <source>
        <dbReference type="ARBA" id="ARBA00022692"/>
    </source>
</evidence>
<dbReference type="SUPFAM" id="SSF54695">
    <property type="entry name" value="POZ domain"/>
    <property type="match status" value="1"/>
</dbReference>
<evidence type="ECO:0000256" key="5">
    <source>
        <dbReference type="SAM" id="Phobius"/>
    </source>
</evidence>
<organism evidence="7 8">
    <name type="scientific">Symbiodinium microadriaticum</name>
    <name type="common">Dinoflagellate</name>
    <name type="synonym">Zooxanthella microadriatica</name>
    <dbReference type="NCBI Taxonomy" id="2951"/>
    <lineage>
        <taxon>Eukaryota</taxon>
        <taxon>Sar</taxon>
        <taxon>Alveolata</taxon>
        <taxon>Dinophyceae</taxon>
        <taxon>Suessiales</taxon>
        <taxon>Symbiodiniaceae</taxon>
        <taxon>Symbiodinium</taxon>
    </lineage>
</organism>
<feature type="domain" description="BTB" evidence="6">
    <location>
        <begin position="34"/>
        <end position="117"/>
    </location>
</feature>
<dbReference type="Gene3D" id="1.10.3430.10">
    <property type="entry name" value="Ammonium transporter AmtB like domains"/>
    <property type="match status" value="1"/>
</dbReference>
<keyword evidence="8" id="KW-1185">Reference proteome</keyword>